<organism evidence="3 4">
    <name type="scientific">Dreissena polymorpha</name>
    <name type="common">Zebra mussel</name>
    <name type="synonym">Mytilus polymorpha</name>
    <dbReference type="NCBI Taxonomy" id="45954"/>
    <lineage>
        <taxon>Eukaryota</taxon>
        <taxon>Metazoa</taxon>
        <taxon>Spiralia</taxon>
        <taxon>Lophotrochozoa</taxon>
        <taxon>Mollusca</taxon>
        <taxon>Bivalvia</taxon>
        <taxon>Autobranchia</taxon>
        <taxon>Heteroconchia</taxon>
        <taxon>Euheterodonta</taxon>
        <taxon>Imparidentia</taxon>
        <taxon>Neoheterodontei</taxon>
        <taxon>Myida</taxon>
        <taxon>Dreissenoidea</taxon>
        <taxon>Dreissenidae</taxon>
        <taxon>Dreissena</taxon>
    </lineage>
</organism>
<evidence type="ECO:0000256" key="2">
    <source>
        <dbReference type="SAM" id="Phobius"/>
    </source>
</evidence>
<feature type="transmembrane region" description="Helical" evidence="2">
    <location>
        <begin position="12"/>
        <end position="32"/>
    </location>
</feature>
<accession>A0A9D4C0M9</accession>
<evidence type="ECO:0000313" key="3">
    <source>
        <dbReference type="EMBL" id="KAH3714943.1"/>
    </source>
</evidence>
<gene>
    <name evidence="3" type="ORF">DPMN_057646</name>
</gene>
<evidence type="ECO:0000313" key="4">
    <source>
        <dbReference type="Proteomes" id="UP000828390"/>
    </source>
</evidence>
<proteinExistence type="predicted"/>
<sequence length="184" mass="19785">METNDTLYADYLHVFNAATTLIAGFGLNLMHLKMIVERDGLKNIFIMNNSDGQPRVTNTKRVLETLISTCRSSSKNYHDNHVKGQGHSDKKRIHTMAVTTTDSPYGGHASLPGSDAGIDTVSAGGVRYTGALPGRCRLSPGHYRRQPGLCRNAAGFHRGTTGDNRGLTGINRSQSGLTGTLPGC</sequence>
<keyword evidence="2" id="KW-0812">Transmembrane</keyword>
<keyword evidence="2" id="KW-1133">Transmembrane helix</keyword>
<dbReference type="Proteomes" id="UP000828390">
    <property type="component" value="Unassembled WGS sequence"/>
</dbReference>
<evidence type="ECO:0000256" key="1">
    <source>
        <dbReference type="SAM" id="MobiDB-lite"/>
    </source>
</evidence>
<reference evidence="3" key="2">
    <citation type="submission" date="2020-11" db="EMBL/GenBank/DDBJ databases">
        <authorList>
            <person name="McCartney M.A."/>
            <person name="Auch B."/>
            <person name="Kono T."/>
            <person name="Mallez S."/>
            <person name="Becker A."/>
            <person name="Gohl D.M."/>
            <person name="Silverstein K.A.T."/>
            <person name="Koren S."/>
            <person name="Bechman K.B."/>
            <person name="Herman A."/>
            <person name="Abrahante J.E."/>
            <person name="Garbe J."/>
        </authorList>
    </citation>
    <scope>NUCLEOTIDE SEQUENCE</scope>
    <source>
        <strain evidence="3">Duluth1</strain>
        <tissue evidence="3">Whole animal</tissue>
    </source>
</reference>
<protein>
    <submittedName>
        <fullName evidence="3">Uncharacterized protein</fullName>
    </submittedName>
</protein>
<keyword evidence="4" id="KW-1185">Reference proteome</keyword>
<feature type="region of interest" description="Disordered" evidence="1">
    <location>
        <begin position="161"/>
        <end position="184"/>
    </location>
</feature>
<reference evidence="3" key="1">
    <citation type="journal article" date="2019" name="bioRxiv">
        <title>The Genome of the Zebra Mussel, Dreissena polymorpha: A Resource for Invasive Species Research.</title>
        <authorList>
            <person name="McCartney M.A."/>
            <person name="Auch B."/>
            <person name="Kono T."/>
            <person name="Mallez S."/>
            <person name="Zhang Y."/>
            <person name="Obille A."/>
            <person name="Becker A."/>
            <person name="Abrahante J.E."/>
            <person name="Garbe J."/>
            <person name="Badalamenti J.P."/>
            <person name="Herman A."/>
            <person name="Mangelson H."/>
            <person name="Liachko I."/>
            <person name="Sullivan S."/>
            <person name="Sone E.D."/>
            <person name="Koren S."/>
            <person name="Silverstein K.A.T."/>
            <person name="Beckman K.B."/>
            <person name="Gohl D.M."/>
        </authorList>
    </citation>
    <scope>NUCLEOTIDE SEQUENCE</scope>
    <source>
        <strain evidence="3">Duluth1</strain>
        <tissue evidence="3">Whole animal</tissue>
    </source>
</reference>
<dbReference type="AlphaFoldDB" id="A0A9D4C0M9"/>
<name>A0A9D4C0M9_DREPO</name>
<comment type="caution">
    <text evidence="3">The sequence shown here is derived from an EMBL/GenBank/DDBJ whole genome shotgun (WGS) entry which is preliminary data.</text>
</comment>
<dbReference type="EMBL" id="JAIWYP010000013">
    <property type="protein sequence ID" value="KAH3714943.1"/>
    <property type="molecule type" value="Genomic_DNA"/>
</dbReference>
<keyword evidence="2" id="KW-0472">Membrane</keyword>